<evidence type="ECO:0000313" key="3">
    <source>
        <dbReference type="Proteomes" id="UP001559623"/>
    </source>
</evidence>
<dbReference type="RefSeq" id="WP_368845786.1">
    <property type="nucleotide sequence ID" value="NZ_CP194411.1"/>
</dbReference>
<proteinExistence type="predicted"/>
<evidence type="ECO:0000256" key="1">
    <source>
        <dbReference type="SAM" id="MobiDB-lite"/>
    </source>
</evidence>
<dbReference type="PANTHER" id="PTHR41317:SF1">
    <property type="entry name" value="PD-(D_E)XK NUCLEASE FAMILY TRANSPOSASE"/>
    <property type="match status" value="1"/>
</dbReference>
<evidence type="ECO:0000313" key="2">
    <source>
        <dbReference type="EMBL" id="MEX5284049.1"/>
    </source>
</evidence>
<comment type="caution">
    <text evidence="2">The sequence shown here is derived from an EMBL/GenBank/DDBJ whole genome shotgun (WGS) entry which is preliminary data.</text>
</comment>
<protein>
    <submittedName>
        <fullName evidence="2">Nuclease</fullName>
    </submittedName>
</protein>
<feature type="region of interest" description="Disordered" evidence="1">
    <location>
        <begin position="287"/>
        <end position="308"/>
    </location>
</feature>
<name>A0ABV3X1I5_9FIRM</name>
<dbReference type="EMBL" id="JARVLH010000001">
    <property type="protein sequence ID" value="MEX5284049.1"/>
    <property type="molecule type" value="Genomic_DNA"/>
</dbReference>
<accession>A0ABV3X1I5</accession>
<dbReference type="PANTHER" id="PTHR41317">
    <property type="entry name" value="PD-(D_E)XK NUCLEASE FAMILY TRANSPOSASE"/>
    <property type="match status" value="1"/>
</dbReference>
<keyword evidence="3" id="KW-1185">Reference proteome</keyword>
<reference evidence="2 3" key="1">
    <citation type="submission" date="2023-04" db="EMBL/GenBank/DDBJ databases">
        <title>Genome Sequence of Selenomonas sputigena ATCC 33150.</title>
        <authorList>
            <person name="Miller D.P."/>
            <person name="Anvari S."/>
            <person name="Polson S.W."/>
            <person name="Macdonald M."/>
            <person name="Mcdowell J.V."/>
        </authorList>
    </citation>
    <scope>NUCLEOTIDE SEQUENCE [LARGE SCALE GENOMIC DNA]</scope>
    <source>
        <strain evidence="2 3">ATCC 33150</strain>
    </source>
</reference>
<dbReference type="Proteomes" id="UP001559623">
    <property type="component" value="Unassembled WGS sequence"/>
</dbReference>
<sequence length="350" mass="40308">MQENPALLYQNPTYDQHAKRLLSQKVIMARLLKRTVPEFQDAAIDDIAEKYIEGTPQISEIPIDRDTTNAARNGIHSPKEILGDATESVGITEGRIRFDILFHARAPKSGELITLIINVEAQRTQRRSKLGYAILRRAVYYASRLISSQKETEFTGSSYDEIKKVYSIWLCMDSPDGTSAINRYDLEEHHILNGHKENRADYDLMSIITIYLGDERQRKEDWLIRFLRLLFKDTKMPAAEKKQLLKDEFDMDTNIDMEEELRTMCNLSTGIYEQGIEKGMERGRAEGMERGRAEGMERGRAEGMERGREEGKADIVVEMLRNKLPPEMIAQMSKFSLERVKELGKMHSLL</sequence>
<gene>
    <name evidence="2" type="ORF">QCO44_00095</name>
</gene>
<organism evidence="2 3">
    <name type="scientific">Selenomonas sputigena</name>
    <dbReference type="NCBI Taxonomy" id="69823"/>
    <lineage>
        <taxon>Bacteria</taxon>
        <taxon>Bacillati</taxon>
        <taxon>Bacillota</taxon>
        <taxon>Negativicutes</taxon>
        <taxon>Selenomonadales</taxon>
        <taxon>Selenomonadaceae</taxon>
        <taxon>Selenomonas</taxon>
    </lineage>
</organism>